<dbReference type="AlphaFoldDB" id="A0A4V1J009"/>
<accession>A0A4V1J009</accession>
<keyword evidence="1" id="KW-0175">Coiled coil</keyword>
<feature type="coiled-coil region" evidence="1">
    <location>
        <begin position="642"/>
        <end position="669"/>
    </location>
</feature>
<evidence type="ECO:0000313" key="2">
    <source>
        <dbReference type="EMBL" id="RKP19919.1"/>
    </source>
</evidence>
<dbReference type="EMBL" id="ML005138">
    <property type="protein sequence ID" value="RKP19919.1"/>
    <property type="molecule type" value="Genomic_DNA"/>
</dbReference>
<feature type="coiled-coil region" evidence="1">
    <location>
        <begin position="354"/>
        <end position="427"/>
    </location>
</feature>
<feature type="non-terminal residue" evidence="2">
    <location>
        <position position="1145"/>
    </location>
</feature>
<organism evidence="2 3">
    <name type="scientific">Rozella allomycis (strain CSF55)</name>
    <dbReference type="NCBI Taxonomy" id="988480"/>
    <lineage>
        <taxon>Eukaryota</taxon>
        <taxon>Fungi</taxon>
        <taxon>Fungi incertae sedis</taxon>
        <taxon>Cryptomycota</taxon>
        <taxon>Cryptomycota incertae sedis</taxon>
        <taxon>Rozella</taxon>
    </lineage>
</organism>
<gene>
    <name evidence="2" type="ORF">ROZALSC1DRAFT_21856</name>
</gene>
<evidence type="ECO:0000256" key="1">
    <source>
        <dbReference type="SAM" id="Coils"/>
    </source>
</evidence>
<feature type="coiled-coil region" evidence="1">
    <location>
        <begin position="946"/>
        <end position="1040"/>
    </location>
</feature>
<feature type="coiled-coil region" evidence="1">
    <location>
        <begin position="1069"/>
        <end position="1123"/>
    </location>
</feature>
<feature type="coiled-coil region" evidence="1">
    <location>
        <begin position="698"/>
        <end position="753"/>
    </location>
</feature>
<feature type="coiled-coil region" evidence="1">
    <location>
        <begin position="277"/>
        <end position="304"/>
    </location>
</feature>
<name>A0A4V1J009_ROZAC</name>
<reference evidence="3" key="1">
    <citation type="journal article" date="2018" name="Nat. Microbiol.">
        <title>Leveraging single-cell genomics to expand the fungal tree of life.</title>
        <authorList>
            <person name="Ahrendt S.R."/>
            <person name="Quandt C.A."/>
            <person name="Ciobanu D."/>
            <person name="Clum A."/>
            <person name="Salamov A."/>
            <person name="Andreopoulos B."/>
            <person name="Cheng J.F."/>
            <person name="Woyke T."/>
            <person name="Pelin A."/>
            <person name="Henrissat B."/>
            <person name="Reynolds N.K."/>
            <person name="Benny G.L."/>
            <person name="Smith M.E."/>
            <person name="James T.Y."/>
            <person name="Grigoriev I.V."/>
        </authorList>
    </citation>
    <scope>NUCLEOTIDE SEQUENCE [LARGE SCALE GENOMIC DNA]</scope>
    <source>
        <strain evidence="3">CSF55</strain>
    </source>
</reference>
<sequence length="1145" mass="133225">METAIPLNVEKSRVDTPSSLANEEFSPTFTKALTEGECFVLFHFLLKSNLKTLNDLSTPLEGYSSITYLVQDDEIFHNLIGELLGIEFDSLESCMSHVDSLNIQCSNRPSILVNVVLFVMCTKIRLNITKTWKNDIEIYLLSWLKGCINFNGDLTMKNIYSGQFYYEFVCKHMNVSQRETLGPDECYDYVRNYLSKFGLDYLVVPLELIHGNRNLHLLLLLSLYQFQSTSRLNLNLLLDFANAIESEYDCNNEGKYNCANIATKSYKSDLSSTLGYIVNLKKENHELKNNTHKIENRLNLIERERGFSTLNSDSLLTDLRSSVVIKSTMEMKLQELELRHGNVCKELELSEFKRGVLEQDIEVLTENIRVEKNEKEEILAECLHLEDLLKKENENNKRLILQHELNIQRLNEELASSKLAILEAEKKMVAIVYENKEKLDFYEKSNALVQKELKESIELNTSIQISNTELLKGKELNEQQLNEREAQIKDLIAENESLLSMSESLNLEFNELKDKLQKTDEYGRTEIENLTKLIAQTSAEKERINEAFHRIEKENVNMSNQLDHLRLDIKKSKYHTGVHHFYIERLESKVDACEMALKDTNAELNAIKSLNRKLTSEIVEYSNMNADLKSLGQSLKDENEVFKVKCQQLEKIENQYSQLKLEHEIVKIANDQNSKMYEESKKELETISNDLTKGKLLEQEFKDEIEFWKRQNDLLQQKLLMSSNEYNICKFEYDRVQKQLTECSRQLEDANSVIKRQSECLEANEYSLEDLKITLNTNNQKYMASKDIIDDLEKKLDKKELEISKLKESISNLDLDYVSLKVRYKDQVSTNQNLSTEIQNLRSTNVELINEKEKIEAALHKKQEEFMHISTITASSGTVDLEKNILIDQIAHLNFQIDLSKKENLQLENRLSEMSSTIRTLFENEKVHVSEESQIISLEKHELDDKNIVFDKYNDLQNKYKAVEAEYRHKISGLECWLSETDVLLKQKDAKIKLLEAENNSLQNNLNDKIDALDLLRNNVKEISSYLQDLEFQLQQSKEEKCLLRQKIENEIAQYKASESNVLNLRVLNGKLLHELKNEKTLRQEAQEKLKNDEILVSKSNQISNLNQKIDSLHQQVLQLNRENSVLIIRARNFENVVHKQDSKI</sequence>
<feature type="coiled-coil region" evidence="1">
    <location>
        <begin position="474"/>
        <end position="617"/>
    </location>
</feature>
<protein>
    <submittedName>
        <fullName evidence="2">Uncharacterized protein</fullName>
    </submittedName>
</protein>
<evidence type="ECO:0000313" key="3">
    <source>
        <dbReference type="Proteomes" id="UP000281549"/>
    </source>
</evidence>
<proteinExistence type="predicted"/>
<dbReference type="Proteomes" id="UP000281549">
    <property type="component" value="Unassembled WGS sequence"/>
</dbReference>
<feature type="coiled-coil region" evidence="1">
    <location>
        <begin position="782"/>
        <end position="865"/>
    </location>
</feature>